<feature type="transmembrane region" description="Helical" evidence="2">
    <location>
        <begin position="134"/>
        <end position="158"/>
    </location>
</feature>
<dbReference type="PANTHER" id="PTHR36381:SF1">
    <property type="entry name" value="ETHYLENE-REGULATED TRANSCRIPT 2 (ERT2)"/>
    <property type="match status" value="1"/>
</dbReference>
<evidence type="ECO:0000313" key="3">
    <source>
        <dbReference type="EMBL" id="KAK8572646.1"/>
    </source>
</evidence>
<sequence>MTFPWKKAKETLFSRLVADLHRPTKRGRTLVVETGFPTSLVDLIVKNRDRLRKPPKRKSSYQIQTPSTTHLPSSPPRSFPVLPCDEKARCPQADVGKSMMVQSECAGGGRMAFRAAFKVIIVAALAVSTRQLTLWIMMAAFLLLLLEFVGVSVFGFLLPESFTILLGFKKWDWEQTPSAQHTTLLPDSVDLIDSEDDCVQEIQIAESEPDCAGETQIQVEEKETEGKIELSRSGRIKRHLIKKLVPKKLRHGKKKNEYQCAAADIHKMEELEEETQEEKTSRADQVPWEESEKVETGSSGHRPSASVIVIVLVGLLVGGRGAALLITLLWYLMLTYIGRFRCRPQ</sequence>
<gene>
    <name evidence="3" type="ORF">V6N12_028694</name>
</gene>
<feature type="region of interest" description="Disordered" evidence="1">
    <location>
        <begin position="270"/>
        <end position="301"/>
    </location>
</feature>
<evidence type="ECO:0000256" key="2">
    <source>
        <dbReference type="SAM" id="Phobius"/>
    </source>
</evidence>
<evidence type="ECO:0000256" key="1">
    <source>
        <dbReference type="SAM" id="MobiDB-lite"/>
    </source>
</evidence>
<protein>
    <submittedName>
        <fullName evidence="3">Uncharacterized protein</fullName>
    </submittedName>
</protein>
<feature type="transmembrane region" description="Helical" evidence="2">
    <location>
        <begin position="307"/>
        <end position="333"/>
    </location>
</feature>
<name>A0ABR2F6J3_9ROSI</name>
<keyword evidence="2" id="KW-0812">Transmembrane</keyword>
<accession>A0ABR2F6J3</accession>
<keyword evidence="2" id="KW-1133">Transmembrane helix</keyword>
<evidence type="ECO:0000313" key="4">
    <source>
        <dbReference type="Proteomes" id="UP001472677"/>
    </source>
</evidence>
<comment type="caution">
    <text evidence="3">The sequence shown here is derived from an EMBL/GenBank/DDBJ whole genome shotgun (WGS) entry which is preliminary data.</text>
</comment>
<keyword evidence="4" id="KW-1185">Reference proteome</keyword>
<organism evidence="3 4">
    <name type="scientific">Hibiscus sabdariffa</name>
    <name type="common">roselle</name>
    <dbReference type="NCBI Taxonomy" id="183260"/>
    <lineage>
        <taxon>Eukaryota</taxon>
        <taxon>Viridiplantae</taxon>
        <taxon>Streptophyta</taxon>
        <taxon>Embryophyta</taxon>
        <taxon>Tracheophyta</taxon>
        <taxon>Spermatophyta</taxon>
        <taxon>Magnoliopsida</taxon>
        <taxon>eudicotyledons</taxon>
        <taxon>Gunneridae</taxon>
        <taxon>Pentapetalae</taxon>
        <taxon>rosids</taxon>
        <taxon>malvids</taxon>
        <taxon>Malvales</taxon>
        <taxon>Malvaceae</taxon>
        <taxon>Malvoideae</taxon>
        <taxon>Hibiscus</taxon>
    </lineage>
</organism>
<proteinExistence type="predicted"/>
<feature type="region of interest" description="Disordered" evidence="1">
    <location>
        <begin position="52"/>
        <end position="77"/>
    </location>
</feature>
<dbReference type="PANTHER" id="PTHR36381">
    <property type="entry name" value="ETHYLENE-REGULATED TRANSCRIPT 2 (ERT2)"/>
    <property type="match status" value="1"/>
</dbReference>
<dbReference type="Proteomes" id="UP001472677">
    <property type="component" value="Unassembled WGS sequence"/>
</dbReference>
<keyword evidence="2" id="KW-0472">Membrane</keyword>
<reference evidence="3 4" key="1">
    <citation type="journal article" date="2024" name="G3 (Bethesda)">
        <title>Genome assembly of Hibiscus sabdariffa L. provides insights into metabolisms of medicinal natural products.</title>
        <authorList>
            <person name="Kim T."/>
        </authorList>
    </citation>
    <scope>NUCLEOTIDE SEQUENCE [LARGE SCALE GENOMIC DNA]</scope>
    <source>
        <strain evidence="3">TK-2024</strain>
        <tissue evidence="3">Old leaves</tissue>
    </source>
</reference>
<dbReference type="EMBL" id="JBBPBM010000008">
    <property type="protein sequence ID" value="KAK8572646.1"/>
    <property type="molecule type" value="Genomic_DNA"/>
</dbReference>